<feature type="region of interest" description="Disordered" evidence="1">
    <location>
        <begin position="27"/>
        <end position="129"/>
    </location>
</feature>
<organism evidence="2 3">
    <name type="scientific">Crotalaria pallida</name>
    <name type="common">Smooth rattlebox</name>
    <name type="synonym">Crotalaria striata</name>
    <dbReference type="NCBI Taxonomy" id="3830"/>
    <lineage>
        <taxon>Eukaryota</taxon>
        <taxon>Viridiplantae</taxon>
        <taxon>Streptophyta</taxon>
        <taxon>Embryophyta</taxon>
        <taxon>Tracheophyta</taxon>
        <taxon>Spermatophyta</taxon>
        <taxon>Magnoliopsida</taxon>
        <taxon>eudicotyledons</taxon>
        <taxon>Gunneridae</taxon>
        <taxon>Pentapetalae</taxon>
        <taxon>rosids</taxon>
        <taxon>fabids</taxon>
        <taxon>Fabales</taxon>
        <taxon>Fabaceae</taxon>
        <taxon>Papilionoideae</taxon>
        <taxon>50 kb inversion clade</taxon>
        <taxon>genistoids sensu lato</taxon>
        <taxon>core genistoids</taxon>
        <taxon>Crotalarieae</taxon>
        <taxon>Crotalaria</taxon>
    </lineage>
</organism>
<evidence type="ECO:0000313" key="3">
    <source>
        <dbReference type="Proteomes" id="UP001372338"/>
    </source>
</evidence>
<feature type="compositionally biased region" description="Polar residues" evidence="1">
    <location>
        <begin position="110"/>
        <end position="121"/>
    </location>
</feature>
<keyword evidence="3" id="KW-1185">Reference proteome</keyword>
<comment type="caution">
    <text evidence="2">The sequence shown here is derived from an EMBL/GenBank/DDBJ whole genome shotgun (WGS) entry which is preliminary data.</text>
</comment>
<dbReference type="AlphaFoldDB" id="A0AAN9EKV0"/>
<gene>
    <name evidence="2" type="ORF">RIF29_25046</name>
</gene>
<proteinExistence type="predicted"/>
<dbReference type="Proteomes" id="UP001372338">
    <property type="component" value="Unassembled WGS sequence"/>
</dbReference>
<name>A0AAN9EKV0_CROPI</name>
<dbReference type="EMBL" id="JAYWIO010000005">
    <property type="protein sequence ID" value="KAK7259439.1"/>
    <property type="molecule type" value="Genomic_DNA"/>
</dbReference>
<sequence length="256" mass="27611">MSMGRERERGRDKRRVFVMLCCDLPASDAKNDATATPVEGSKLDGGGIQMVGNTGNPNAVNEDPGKGDGIPEIADQDHGEWLVVTRKKRPPPKNQQSTRDIGKPSVAGTGKNSHGPTNKSINVGPVEEVGPNVKSHAFKMDSGKRRRHDKSTPTHVLLKNVGKEVYINPMQTGTPNLSTGALLAPQGVFFSVPGFRKEDPVYHPPPEPPFDSVKHSSPVLQVASSQTEGSIEIVPDSQVSQSHDLVSPHNVMLMHE</sequence>
<evidence type="ECO:0000256" key="1">
    <source>
        <dbReference type="SAM" id="MobiDB-lite"/>
    </source>
</evidence>
<accession>A0AAN9EKV0</accession>
<protein>
    <submittedName>
        <fullName evidence="2">Uncharacterized protein</fullName>
    </submittedName>
</protein>
<evidence type="ECO:0000313" key="2">
    <source>
        <dbReference type="EMBL" id="KAK7259439.1"/>
    </source>
</evidence>
<reference evidence="2 3" key="1">
    <citation type="submission" date="2024-01" db="EMBL/GenBank/DDBJ databases">
        <title>The genomes of 5 underutilized Papilionoideae crops provide insights into root nodulation and disease resistanc.</title>
        <authorList>
            <person name="Yuan L."/>
        </authorList>
    </citation>
    <scope>NUCLEOTIDE SEQUENCE [LARGE SCALE GENOMIC DNA]</scope>
    <source>
        <strain evidence="2">ZHUSHIDOU_FW_LH</strain>
        <tissue evidence="2">Leaf</tissue>
    </source>
</reference>